<dbReference type="AlphaFoldDB" id="A0A1N7CWJ1"/>
<sequence length="38" mass="4449">MVYKIDYVDGDVLRWSVTETDVNCAVDNSYTPLIYKMM</sequence>
<evidence type="ECO:0000313" key="2">
    <source>
        <dbReference type="Proteomes" id="UP000186914"/>
    </source>
</evidence>
<protein>
    <submittedName>
        <fullName evidence="1">Uncharacterized protein</fullName>
    </submittedName>
</protein>
<dbReference type="Proteomes" id="UP000186914">
    <property type="component" value="Unassembled WGS sequence"/>
</dbReference>
<reference evidence="2" key="1">
    <citation type="submission" date="2017-01" db="EMBL/GenBank/DDBJ databases">
        <authorList>
            <person name="Varghese N."/>
            <person name="Submissions S."/>
        </authorList>
    </citation>
    <scope>NUCLEOTIDE SEQUENCE [LARGE SCALE GENOMIC DNA]</scope>
    <source>
        <strain evidence="2">CGMCC 1.7737</strain>
    </source>
</reference>
<name>A0A1N7CWJ1_9EURY</name>
<accession>A0A1N7CWJ1</accession>
<gene>
    <name evidence="1" type="ORF">SAMN05421858_3298</name>
</gene>
<evidence type="ECO:0000313" key="1">
    <source>
        <dbReference type="EMBL" id="SIR67845.1"/>
    </source>
</evidence>
<keyword evidence="2" id="KW-1185">Reference proteome</keyword>
<organism evidence="1 2">
    <name type="scientific">Haladaptatus litoreus</name>
    <dbReference type="NCBI Taxonomy" id="553468"/>
    <lineage>
        <taxon>Archaea</taxon>
        <taxon>Methanobacteriati</taxon>
        <taxon>Methanobacteriota</taxon>
        <taxon>Stenosarchaea group</taxon>
        <taxon>Halobacteria</taxon>
        <taxon>Halobacteriales</taxon>
        <taxon>Haladaptataceae</taxon>
        <taxon>Haladaptatus</taxon>
    </lineage>
</organism>
<proteinExistence type="predicted"/>
<dbReference type="EMBL" id="FTNO01000003">
    <property type="protein sequence ID" value="SIR67845.1"/>
    <property type="molecule type" value="Genomic_DNA"/>
</dbReference>